<dbReference type="GO" id="GO:0005886">
    <property type="term" value="C:plasma membrane"/>
    <property type="evidence" value="ECO:0007669"/>
    <property type="project" value="UniProtKB-SubCell"/>
</dbReference>
<dbReference type="AlphaFoldDB" id="A0A3B0SR97"/>
<evidence type="ECO:0000313" key="9">
    <source>
        <dbReference type="EMBL" id="VAW03069.1"/>
    </source>
</evidence>
<evidence type="ECO:0000256" key="3">
    <source>
        <dbReference type="ARBA" id="ARBA00022475"/>
    </source>
</evidence>
<evidence type="ECO:0000256" key="4">
    <source>
        <dbReference type="ARBA" id="ARBA00022519"/>
    </source>
</evidence>
<evidence type="ECO:0000256" key="2">
    <source>
        <dbReference type="ARBA" id="ARBA00022448"/>
    </source>
</evidence>
<feature type="transmembrane region" description="Helical" evidence="8">
    <location>
        <begin position="83"/>
        <end position="110"/>
    </location>
</feature>
<organism evidence="9">
    <name type="scientific">hydrothermal vent metagenome</name>
    <dbReference type="NCBI Taxonomy" id="652676"/>
    <lineage>
        <taxon>unclassified sequences</taxon>
        <taxon>metagenomes</taxon>
        <taxon>ecological metagenomes</taxon>
    </lineage>
</organism>
<evidence type="ECO:0000256" key="7">
    <source>
        <dbReference type="ARBA" id="ARBA00023136"/>
    </source>
</evidence>
<feature type="transmembrane region" description="Helical" evidence="8">
    <location>
        <begin position="173"/>
        <end position="191"/>
    </location>
</feature>
<feature type="transmembrane region" description="Helical" evidence="8">
    <location>
        <begin position="51"/>
        <end position="71"/>
    </location>
</feature>
<dbReference type="PANTHER" id="PTHR30574:SF1">
    <property type="entry name" value="SULPHUR TRANSPORT DOMAIN-CONTAINING PROTEIN"/>
    <property type="match status" value="1"/>
</dbReference>
<keyword evidence="7 8" id="KW-0472">Membrane</keyword>
<comment type="subcellular location">
    <subcellularLocation>
        <location evidence="1">Cell inner membrane</location>
        <topology evidence="1">Multi-pass membrane protein</topology>
    </subcellularLocation>
</comment>
<keyword evidence="6 8" id="KW-1133">Transmembrane helix</keyword>
<keyword evidence="4" id="KW-0997">Cell inner membrane</keyword>
<sequence>MIGAPFTFYLALLGLLGGFVIGFVARRSNFCTLGAIEETYYGTERSRLRTWVLAIGVAVLGTQVLQFFGIIDLSQSIYLEPELRITGAVLGGMSFGLGMALVGTCAFGMLLRAGGGDMRALVSTLVLGIVGYMTANGLFAYLGLWLVESGNVPLAGRSTSAISDLIFDSSPNSRFSVALVLSGGAIGWALYSRRFLANRWAWATGLIFGLVIVYGWLVTGLAGQDGFEQVQLESYRFARPMGDTLVYAMTFSGAAITFPIGGILGVLLGAFLASMLDASFRFEAFDDPREMRRHFGGSALMGFGSVLALGCTIGQGMTGVSTLSINSFLTVAAIAFSAWLGIRYLVEGEIPSLGQAISVFFKR</sequence>
<dbReference type="EMBL" id="UOEC01000206">
    <property type="protein sequence ID" value="VAW03069.1"/>
    <property type="molecule type" value="Genomic_DNA"/>
</dbReference>
<feature type="transmembrane region" description="Helical" evidence="8">
    <location>
        <begin position="294"/>
        <end position="317"/>
    </location>
</feature>
<dbReference type="PANTHER" id="PTHR30574">
    <property type="entry name" value="INNER MEMBRANE PROTEIN YEDE"/>
    <property type="match status" value="1"/>
</dbReference>
<keyword evidence="2" id="KW-0813">Transport</keyword>
<keyword evidence="3" id="KW-1003">Cell membrane</keyword>
<reference evidence="9" key="1">
    <citation type="submission" date="2018-06" db="EMBL/GenBank/DDBJ databases">
        <authorList>
            <person name="Zhirakovskaya E."/>
        </authorList>
    </citation>
    <scope>NUCLEOTIDE SEQUENCE</scope>
</reference>
<feature type="transmembrane region" description="Helical" evidence="8">
    <location>
        <begin position="244"/>
        <end position="273"/>
    </location>
</feature>
<keyword evidence="5 8" id="KW-0812">Transmembrane</keyword>
<feature type="transmembrane region" description="Helical" evidence="8">
    <location>
        <begin position="200"/>
        <end position="224"/>
    </location>
</feature>
<feature type="transmembrane region" description="Helical" evidence="8">
    <location>
        <begin position="323"/>
        <end position="346"/>
    </location>
</feature>
<accession>A0A3B0SR97</accession>
<name>A0A3B0SR97_9ZZZZ</name>
<dbReference type="InterPro" id="IPR007272">
    <property type="entry name" value="Sulf_transp_TsuA/YedE"/>
</dbReference>
<gene>
    <name evidence="9" type="ORF">MNBD_ALPHA08-165</name>
</gene>
<evidence type="ECO:0000256" key="8">
    <source>
        <dbReference type="SAM" id="Phobius"/>
    </source>
</evidence>
<evidence type="ECO:0000256" key="5">
    <source>
        <dbReference type="ARBA" id="ARBA00022692"/>
    </source>
</evidence>
<proteinExistence type="predicted"/>
<protein>
    <submittedName>
        <fullName evidence="9">Lipocalin-related protein and Bos/Can/Equ allergen</fullName>
    </submittedName>
</protein>
<evidence type="ECO:0000256" key="1">
    <source>
        <dbReference type="ARBA" id="ARBA00004429"/>
    </source>
</evidence>
<feature type="transmembrane region" description="Helical" evidence="8">
    <location>
        <begin position="6"/>
        <end position="25"/>
    </location>
</feature>
<evidence type="ECO:0000256" key="6">
    <source>
        <dbReference type="ARBA" id="ARBA00022989"/>
    </source>
</evidence>
<dbReference type="Pfam" id="PF04143">
    <property type="entry name" value="Sulf_transp"/>
    <property type="match status" value="1"/>
</dbReference>
<feature type="transmembrane region" description="Helical" evidence="8">
    <location>
        <begin position="122"/>
        <end position="147"/>
    </location>
</feature>